<evidence type="ECO:0000313" key="2">
    <source>
        <dbReference type="EMBL" id="PSU25646.1"/>
    </source>
</evidence>
<evidence type="ECO:0000313" key="4">
    <source>
        <dbReference type="Proteomes" id="UP000241405"/>
    </source>
</evidence>
<dbReference type="EMBL" id="PYMP01000002">
    <property type="protein sequence ID" value="PSU53805.1"/>
    <property type="molecule type" value="Genomic_DNA"/>
</dbReference>
<keyword evidence="4" id="KW-1185">Reference proteome</keyword>
<evidence type="ECO:0000313" key="5">
    <source>
        <dbReference type="Proteomes" id="UP000241618"/>
    </source>
</evidence>
<dbReference type="Gene3D" id="2.60.40.10">
    <property type="entry name" value="Immunoglobulins"/>
    <property type="match status" value="1"/>
</dbReference>
<protein>
    <recommendedName>
        <fullName evidence="1">GEVED domain-containing protein</fullName>
    </recommendedName>
</protein>
<dbReference type="InterPro" id="IPR013783">
    <property type="entry name" value="Ig-like_fold"/>
</dbReference>
<dbReference type="Proteomes" id="UP000241405">
    <property type="component" value="Unassembled WGS sequence"/>
</dbReference>
<dbReference type="InterPro" id="IPR045474">
    <property type="entry name" value="GEVED"/>
</dbReference>
<comment type="caution">
    <text evidence="3">The sequence shown here is derived from an EMBL/GenBank/DDBJ whole genome shotgun (WGS) entry which is preliminary data.</text>
</comment>
<accession>A0A2T3JWT4</accession>
<dbReference type="Proteomes" id="UP000241618">
    <property type="component" value="Unassembled WGS sequence"/>
</dbReference>
<dbReference type="Pfam" id="PF20009">
    <property type="entry name" value="GEVED"/>
    <property type="match status" value="2"/>
</dbReference>
<dbReference type="RefSeq" id="WP_107189395.1">
    <property type="nucleotide sequence ID" value="NZ_PYMN01000005.1"/>
</dbReference>
<evidence type="ECO:0000313" key="3">
    <source>
        <dbReference type="EMBL" id="PSU53805.1"/>
    </source>
</evidence>
<gene>
    <name evidence="3" type="ORF">C9J18_05220</name>
    <name evidence="2" type="ORF">CTM96_08005</name>
</gene>
<organism evidence="3 5">
    <name type="scientific">Photobacterium phosphoreum</name>
    <dbReference type="NCBI Taxonomy" id="659"/>
    <lineage>
        <taxon>Bacteria</taxon>
        <taxon>Pseudomonadati</taxon>
        <taxon>Pseudomonadota</taxon>
        <taxon>Gammaproteobacteria</taxon>
        <taxon>Vibrionales</taxon>
        <taxon>Vibrionaceae</taxon>
        <taxon>Photobacterium</taxon>
    </lineage>
</organism>
<sequence length="1437" mass="151830">MTASPLPTAPALCSFNLSGFVFDDSSTAPSLNDIKDPTEVGLGGAVPVIAHNLITNLCYVTTADATTGEYNMVIPSGNYHVYEAALETDLITPTCPPTAGVLDTTSGEYVGVTIGDPANTNSSSSNVQAITIFADTTDVNFADFEITAYPTCSSDGYLLRNSPTDITSINLGLGQVTPLYDDVLPTATGVFGGTGYNVITNTLIGDNIKNKDTILMVDGSGTAFVLPITNSNMALNNYNSGDIDDNGVLLLMNSSGTSMYRIDVNPNSVDYLRQIDALAVSAPAMADMSINPIDNMLYTLTPTGSLVKFDPITGTRTNLGSIGAIGTTSSGWGAIYFDDQGFMYAAQNPNPGRIIRIDLSDPSLTAGNYTAVDFTQMNTSTGQNDGARCRFAPMPLDFGDAPEIKGYLTTLVGDGPRHLTDTAGLYLGTVAPDNENDGQPSTDFVGDDDNGIAMDDEDVLSSLVTLDVSNATVTQVIPITNTTGNDAYVSGWVDFDNNGIFENDESAWILAPSGSSTVTLTWSNVGTTGANISNRVTGYRLRISSDFNVITNVALDSNSDGFPDSTGPAADGEVEDHRIFVSNLNGDNSCDIVIDTHSNNSNGVDYTQLDPSMNPAQLTTLVTPITVAGYPDAEHINGIGFNRQNGLFYGVFYDTSMADEDVILFVTDRDGTDFVPLGAVRASNSQTVTHSANGSASFSNNQLLSRVGGGINLEAITLGDVSIDGQYLYVMQPQWNALVRIELSTQTFTTVTLSAAVTLGDDFSFGEHDNFIYSIDFSNDKYIQINPLTGDVTEKSLQFNGLMPVANTGAAVAGGTVMDNGIMLYAFTDGGNHDSTGDNTHDVINKAAIYQLNVITGDLLYISAMAATSLSGQDTAGCYSSRDYGDAASSYGAAYHNYSDMGNDGDAAFDGDQDLTLGNQWDSELVSVFSLDATGDNLQSLNDEDGVTMPASITVATLTSVAVTVPQASGFLNIFIDLNGNGNFNDPGELIVEDHIVNTASFNIDLNLDAGLTAGYNGDTVARFRLCSTASSCNTVVGEAPDGEVEDYQFELINQIILGGFVFEDNGINAATAAHDGVIDGQEQGIGDVTVNVIYNGAGVHSYTVGDIVATTQTSGDGSYLLVIPVLLANEDLVLNVVKQARWIDISEADVATLSQVTNNSVIDSQMLINASAGDYIMGLNFGKVQEPRMEPDNYTELEPGNFALFKHKFTSATAGDVTLTIANPIGSPPSSAWTTVLYQDINCNGVIDGSDTQISASISVSGDTNICLVSKVFTPVDAPLNASYHYDIYADMVFADTASTGHGITRQVIDSDTVRVSFSGAGELKLNKTVANISQATTATLSNQGKPGDILEYTIEFINVGTGVVTDINIYDTTAAYTQLAEAVDCTNAVMPAGLMCQLLLPVINNTGYVGDIQWQLTGSLQPNQTGEVRYRVIIE</sequence>
<feature type="domain" description="GEVED" evidence="1">
    <location>
        <begin position="972"/>
        <end position="1050"/>
    </location>
</feature>
<reference evidence="4 5" key="1">
    <citation type="submission" date="2018-03" db="EMBL/GenBank/DDBJ databases">
        <title>Whole genome sequencing of Histamine producing bacteria.</title>
        <authorList>
            <person name="Butler K."/>
        </authorList>
    </citation>
    <scope>NUCLEOTIDE SEQUENCE [LARGE SCALE GENOMIC DNA]</scope>
    <source>
        <strain evidence="3 5">FS-6.1</strain>
        <strain evidence="2 4">FS-6.2</strain>
    </source>
</reference>
<proteinExistence type="predicted"/>
<dbReference type="SUPFAM" id="SSF63825">
    <property type="entry name" value="YWTD domain"/>
    <property type="match status" value="1"/>
</dbReference>
<evidence type="ECO:0000259" key="1">
    <source>
        <dbReference type="Pfam" id="PF20009"/>
    </source>
</evidence>
<name>A0A2T3JWT4_PHOPO</name>
<feature type="domain" description="GEVED" evidence="1">
    <location>
        <begin position="488"/>
        <end position="579"/>
    </location>
</feature>
<dbReference type="EMBL" id="PYMO01000006">
    <property type="protein sequence ID" value="PSU25646.1"/>
    <property type="molecule type" value="Genomic_DNA"/>
</dbReference>